<dbReference type="Proteomes" id="UP000198854">
    <property type="component" value="Unassembled WGS sequence"/>
</dbReference>
<gene>
    <name evidence="2" type="ORF">SAMN04488136_107168</name>
</gene>
<dbReference type="AlphaFoldDB" id="A0A1G7ZF01"/>
<evidence type="ECO:0008006" key="4">
    <source>
        <dbReference type="Google" id="ProtNLM"/>
    </source>
</evidence>
<evidence type="ECO:0000313" key="3">
    <source>
        <dbReference type="Proteomes" id="UP000198854"/>
    </source>
</evidence>
<sequence>MNKQQAEKHITENLEPGDQLIGFFFAIKPANFWLIFLLGPFFMLTMRQYYVAVTEQGVSFFKLDILGKFQLHDFFTYSDIESVKIGRGMLQRPMVFTFKTNRKLKLKAQLKGVEKVATLKPEVQTYIEQNIPLSL</sequence>
<keyword evidence="1" id="KW-0472">Membrane</keyword>
<evidence type="ECO:0000313" key="2">
    <source>
        <dbReference type="EMBL" id="SDH07322.1"/>
    </source>
</evidence>
<reference evidence="3" key="1">
    <citation type="submission" date="2016-10" db="EMBL/GenBank/DDBJ databases">
        <authorList>
            <person name="Varghese N."/>
            <person name="Submissions S."/>
        </authorList>
    </citation>
    <scope>NUCLEOTIDE SEQUENCE [LARGE SCALE GENOMIC DNA]</scope>
    <source>
        <strain evidence="3">CGMCC 1.10228</strain>
    </source>
</reference>
<keyword evidence="3" id="KW-1185">Reference proteome</keyword>
<dbReference type="STRING" id="861298.SAMN04488136_107168"/>
<accession>A0A1G7ZF01</accession>
<dbReference type="RefSeq" id="WP_093272051.1">
    <property type="nucleotide sequence ID" value="NZ_FNDD01000007.1"/>
</dbReference>
<dbReference type="EMBL" id="FNDD01000007">
    <property type="protein sequence ID" value="SDH07322.1"/>
    <property type="molecule type" value="Genomic_DNA"/>
</dbReference>
<proteinExistence type="predicted"/>
<evidence type="ECO:0000256" key="1">
    <source>
        <dbReference type="SAM" id="Phobius"/>
    </source>
</evidence>
<keyword evidence="1" id="KW-0812">Transmembrane</keyword>
<keyword evidence="1" id="KW-1133">Transmembrane helix</keyword>
<organism evidence="2 3">
    <name type="scientific">Vibrio xiamenensis</name>
    <dbReference type="NCBI Taxonomy" id="861298"/>
    <lineage>
        <taxon>Bacteria</taxon>
        <taxon>Pseudomonadati</taxon>
        <taxon>Pseudomonadota</taxon>
        <taxon>Gammaproteobacteria</taxon>
        <taxon>Vibrionales</taxon>
        <taxon>Vibrionaceae</taxon>
        <taxon>Vibrio</taxon>
    </lineage>
</organism>
<name>A0A1G7ZF01_9VIBR</name>
<feature type="transmembrane region" description="Helical" evidence="1">
    <location>
        <begin position="20"/>
        <end position="44"/>
    </location>
</feature>
<dbReference type="OrthoDB" id="5571579at2"/>
<protein>
    <recommendedName>
        <fullName evidence="4">PH domain-containing protein</fullName>
    </recommendedName>
</protein>